<keyword evidence="2" id="KW-0067">ATP-binding</keyword>
<name>A0ABW8RVH0_9BACT</name>
<evidence type="ECO:0000256" key="3">
    <source>
        <dbReference type="ARBA" id="ARBA00023015"/>
    </source>
</evidence>
<organism evidence="6 7">
    <name type="scientific">Aquirufa salirivi</name>
    <dbReference type="NCBI Taxonomy" id="3104729"/>
    <lineage>
        <taxon>Bacteria</taxon>
        <taxon>Pseudomonadati</taxon>
        <taxon>Bacteroidota</taxon>
        <taxon>Cytophagia</taxon>
        <taxon>Cytophagales</taxon>
        <taxon>Flectobacillaceae</taxon>
        <taxon>Aquirufa</taxon>
    </lineage>
</organism>
<evidence type="ECO:0000313" key="6">
    <source>
        <dbReference type="EMBL" id="MFL0161710.1"/>
    </source>
</evidence>
<dbReference type="InterPro" id="IPR003593">
    <property type="entry name" value="AAA+_ATPase"/>
</dbReference>
<dbReference type="Pfam" id="PF25601">
    <property type="entry name" value="AAA_lid_14"/>
    <property type="match status" value="1"/>
</dbReference>
<protein>
    <submittedName>
        <fullName evidence="6">Sigma-54 dependent transcriptional regulator</fullName>
    </submittedName>
</protein>
<dbReference type="RefSeq" id="WP_406750179.1">
    <property type="nucleotide sequence ID" value="NZ_JBEWZH010000003.1"/>
</dbReference>
<dbReference type="InterPro" id="IPR025944">
    <property type="entry name" value="Sigma_54_int_dom_CS"/>
</dbReference>
<dbReference type="PROSITE" id="PS00688">
    <property type="entry name" value="SIGMA54_INTERACT_3"/>
    <property type="match status" value="1"/>
</dbReference>
<keyword evidence="3" id="KW-0805">Transcription regulation</keyword>
<dbReference type="InterPro" id="IPR027417">
    <property type="entry name" value="P-loop_NTPase"/>
</dbReference>
<feature type="domain" description="Sigma-54 factor interaction" evidence="5">
    <location>
        <begin position="15"/>
        <end position="244"/>
    </location>
</feature>
<keyword evidence="4" id="KW-0804">Transcription</keyword>
<dbReference type="PROSITE" id="PS00675">
    <property type="entry name" value="SIGMA54_INTERACT_1"/>
    <property type="match status" value="1"/>
</dbReference>
<dbReference type="SUPFAM" id="SSF46689">
    <property type="entry name" value="Homeodomain-like"/>
    <property type="match status" value="1"/>
</dbReference>
<evidence type="ECO:0000256" key="1">
    <source>
        <dbReference type="ARBA" id="ARBA00022741"/>
    </source>
</evidence>
<dbReference type="PRINTS" id="PR01590">
    <property type="entry name" value="HTHFIS"/>
</dbReference>
<evidence type="ECO:0000259" key="5">
    <source>
        <dbReference type="PROSITE" id="PS50045"/>
    </source>
</evidence>
<dbReference type="Proteomes" id="UP001623558">
    <property type="component" value="Unassembled WGS sequence"/>
</dbReference>
<dbReference type="Gene3D" id="1.10.10.60">
    <property type="entry name" value="Homeodomain-like"/>
    <property type="match status" value="1"/>
</dbReference>
<proteinExistence type="predicted"/>
<evidence type="ECO:0000256" key="2">
    <source>
        <dbReference type="ARBA" id="ARBA00022840"/>
    </source>
</evidence>
<dbReference type="CDD" id="cd00009">
    <property type="entry name" value="AAA"/>
    <property type="match status" value="1"/>
</dbReference>
<evidence type="ECO:0000313" key="7">
    <source>
        <dbReference type="Proteomes" id="UP001623558"/>
    </source>
</evidence>
<dbReference type="InterPro" id="IPR058031">
    <property type="entry name" value="AAA_lid_NorR"/>
</dbReference>
<reference evidence="6 7" key="1">
    <citation type="submission" date="2024-07" db="EMBL/GenBank/DDBJ databases">
        <authorList>
            <person name="Pitt A."/>
            <person name="Hahn M.W."/>
        </authorList>
    </citation>
    <scope>NUCLEOTIDE SEQUENCE [LARGE SCALE GENOMIC DNA]</scope>
    <source>
        <strain evidence="6 7">1-SAACH-A3</strain>
    </source>
</reference>
<dbReference type="SUPFAM" id="SSF52540">
    <property type="entry name" value="P-loop containing nucleoside triphosphate hydrolases"/>
    <property type="match status" value="1"/>
</dbReference>
<dbReference type="PANTHER" id="PTHR32071">
    <property type="entry name" value="TRANSCRIPTIONAL REGULATORY PROTEIN"/>
    <property type="match status" value="1"/>
</dbReference>
<dbReference type="PANTHER" id="PTHR32071:SF121">
    <property type="entry name" value="SIGMA L-DEPENDENT TRANSCRIPTIONAL REGULATOR YQIR-RELATED"/>
    <property type="match status" value="1"/>
</dbReference>
<dbReference type="InterPro" id="IPR002078">
    <property type="entry name" value="Sigma_54_int"/>
</dbReference>
<dbReference type="InterPro" id="IPR025662">
    <property type="entry name" value="Sigma_54_int_dom_ATP-bd_1"/>
</dbReference>
<dbReference type="PROSITE" id="PS50045">
    <property type="entry name" value="SIGMA54_INTERACT_4"/>
    <property type="match status" value="1"/>
</dbReference>
<comment type="caution">
    <text evidence="6">The sequence shown here is derived from an EMBL/GenBank/DDBJ whole genome shotgun (WGS) entry which is preliminary data.</text>
</comment>
<gene>
    <name evidence="6" type="ORF">U0R11_04835</name>
</gene>
<dbReference type="Pfam" id="PF00158">
    <property type="entry name" value="Sigma54_activat"/>
    <property type="match status" value="1"/>
</dbReference>
<dbReference type="Gene3D" id="1.10.8.60">
    <property type="match status" value="1"/>
</dbReference>
<dbReference type="Gene3D" id="3.40.50.300">
    <property type="entry name" value="P-loop containing nucleotide triphosphate hydrolases"/>
    <property type="match status" value="1"/>
</dbReference>
<sequence length="436" mass="49199">MESSHLNAIKARFGIIGNSSALLRAISVAEQVAPTDMTVLITGESGSGKESFSKIIHSLSKRKHGQFIAVNCGAIPEGTIDSELFGHEKGSFTGAIEARKGYFEVTDGGTIFLDEIAEMPLGTQARLLRVLENGEFYRVGSSKVQRTNTRVVAATNVNLQDAISSGKFREDLYYRLCTVPIYVPPLRERGDDIELLFRKFTTDFSELHRVKPIMLTREAKDLLQKQRFPGNIRQLKNLAEQISVLEVGDRIVDDVKLQYYLEFNEPKINSSVIKGDFFTSPEGLNEREILYKILFDLKRDVTELKKILLKVIESGNTNAYDIISNNMSIFEDIKPEFSDLQKNLTLPSTPSAVEVSPNPIEIHPISNSNMEEDVNFEDVSAQVQDVTLSLEKQEKEIIIRALKKNRNKRKYAAKDLGISERTLYRKIKQYDLEDIA</sequence>
<accession>A0ABW8RVH0</accession>
<dbReference type="Pfam" id="PF02954">
    <property type="entry name" value="HTH_8"/>
    <property type="match status" value="1"/>
</dbReference>
<dbReference type="EMBL" id="JBEWZH010000003">
    <property type="protein sequence ID" value="MFL0161710.1"/>
    <property type="molecule type" value="Genomic_DNA"/>
</dbReference>
<dbReference type="InterPro" id="IPR009057">
    <property type="entry name" value="Homeodomain-like_sf"/>
</dbReference>
<evidence type="ECO:0000256" key="4">
    <source>
        <dbReference type="ARBA" id="ARBA00023163"/>
    </source>
</evidence>
<dbReference type="InterPro" id="IPR002197">
    <property type="entry name" value="HTH_Fis"/>
</dbReference>
<dbReference type="SMART" id="SM00382">
    <property type="entry name" value="AAA"/>
    <property type="match status" value="1"/>
</dbReference>
<keyword evidence="1" id="KW-0547">Nucleotide-binding</keyword>
<keyword evidence="7" id="KW-1185">Reference proteome</keyword>